<protein>
    <submittedName>
        <fullName evidence="2">Uncharacterized protein</fullName>
    </submittedName>
</protein>
<feature type="transmembrane region" description="Helical" evidence="1">
    <location>
        <begin position="32"/>
        <end position="53"/>
    </location>
</feature>
<name>A0A8J3DHB6_9BACT</name>
<evidence type="ECO:0000313" key="3">
    <source>
        <dbReference type="Proteomes" id="UP000642829"/>
    </source>
</evidence>
<feature type="transmembrane region" description="Helical" evidence="1">
    <location>
        <begin position="437"/>
        <end position="460"/>
    </location>
</feature>
<evidence type="ECO:0000313" key="2">
    <source>
        <dbReference type="EMBL" id="GHB92851.1"/>
    </source>
</evidence>
<feature type="transmembrane region" description="Helical" evidence="1">
    <location>
        <begin position="211"/>
        <end position="232"/>
    </location>
</feature>
<keyword evidence="3" id="KW-1185">Reference proteome</keyword>
<keyword evidence="1" id="KW-0472">Membrane</keyword>
<dbReference type="RefSeq" id="WP_189511549.1">
    <property type="nucleotide sequence ID" value="NZ_BMXG01000002.1"/>
</dbReference>
<keyword evidence="1" id="KW-1133">Transmembrane helix</keyword>
<dbReference type="AlphaFoldDB" id="A0A8J3DHB6"/>
<comment type="caution">
    <text evidence="2">The sequence shown here is derived from an EMBL/GenBank/DDBJ whole genome shotgun (WGS) entry which is preliminary data.</text>
</comment>
<dbReference type="EMBL" id="BMXG01000002">
    <property type="protein sequence ID" value="GHB92851.1"/>
    <property type="molecule type" value="Genomic_DNA"/>
</dbReference>
<reference evidence="2" key="1">
    <citation type="journal article" date="2014" name="Int. J. Syst. Evol. Microbiol.">
        <title>Complete genome sequence of Corynebacterium casei LMG S-19264T (=DSM 44701T), isolated from a smear-ripened cheese.</title>
        <authorList>
            <consortium name="US DOE Joint Genome Institute (JGI-PGF)"/>
            <person name="Walter F."/>
            <person name="Albersmeier A."/>
            <person name="Kalinowski J."/>
            <person name="Ruckert C."/>
        </authorList>
    </citation>
    <scope>NUCLEOTIDE SEQUENCE</scope>
    <source>
        <strain evidence="2">KCTC 12870</strain>
    </source>
</reference>
<accession>A0A8J3DHB6</accession>
<feature type="transmembrane region" description="Helical" evidence="1">
    <location>
        <begin position="252"/>
        <end position="267"/>
    </location>
</feature>
<reference evidence="2" key="2">
    <citation type="submission" date="2020-09" db="EMBL/GenBank/DDBJ databases">
        <authorList>
            <person name="Sun Q."/>
            <person name="Kim S."/>
        </authorList>
    </citation>
    <scope>NUCLEOTIDE SEQUENCE</scope>
    <source>
        <strain evidence="2">KCTC 12870</strain>
    </source>
</reference>
<proteinExistence type="predicted"/>
<organism evidence="2 3">
    <name type="scientific">Cerasicoccus arenae</name>
    <dbReference type="NCBI Taxonomy" id="424488"/>
    <lineage>
        <taxon>Bacteria</taxon>
        <taxon>Pseudomonadati</taxon>
        <taxon>Verrucomicrobiota</taxon>
        <taxon>Opitutia</taxon>
        <taxon>Puniceicoccales</taxon>
        <taxon>Cerasicoccaceae</taxon>
        <taxon>Cerasicoccus</taxon>
    </lineage>
</organism>
<feature type="transmembrane region" description="Helical" evidence="1">
    <location>
        <begin position="65"/>
        <end position="88"/>
    </location>
</feature>
<evidence type="ECO:0000256" key="1">
    <source>
        <dbReference type="SAM" id="Phobius"/>
    </source>
</evidence>
<sequence length="498" mass="55014">MLKKLLGKREISDWINPVIVKELRQSVRSRQFVSMFVIVQIIMILFVTFGLATATGTRDMEGMSALFWTIISIYLLMILPLMGLNALAREFDDARLDLLQLTSLNARGIVFGKWLSLNIQGWLVVLSLLPYIALRYFVGAVNPLHDLAALGWILYGSLICTGGAICVSVVHSKVLRILMIIVGIIAFFVAVNIMAVAGLNPDDILSYLETTNLWVSIPLILLLSVPIGGLFLEFASARISPMAENHETPKRFYLLAIFGLWGIAYYVDIVQELYLAGVFMAMIAVTISCVVNEPIALPGIYRPFLRFGGIGKFLGRMFLYPGWPAGSNFVVAVCGLTIGILLLLDNGLNDIELVLLQVICALGSLLLPRAIIILFKMRNNSGMRLFMLIQLVAICLTVLAMLVEETRDWPYTNILFFVPQAGLLCAIGSIEPETSKYMLFLIGSIVTTAISYMVILFATWRLQEPQKILEDQATQILEKQKAAKAQALAAQSSAPAEA</sequence>
<gene>
    <name evidence="2" type="ORF">GCM10007047_05190</name>
</gene>
<feature type="transmembrane region" description="Helical" evidence="1">
    <location>
        <begin position="273"/>
        <end position="297"/>
    </location>
</feature>
<feature type="transmembrane region" description="Helical" evidence="1">
    <location>
        <begin position="109"/>
        <end position="132"/>
    </location>
</feature>
<dbReference type="Proteomes" id="UP000642829">
    <property type="component" value="Unassembled WGS sequence"/>
</dbReference>
<feature type="transmembrane region" description="Helical" evidence="1">
    <location>
        <begin position="409"/>
        <end position="430"/>
    </location>
</feature>
<feature type="transmembrane region" description="Helical" evidence="1">
    <location>
        <begin position="152"/>
        <end position="170"/>
    </location>
</feature>
<keyword evidence="1" id="KW-0812">Transmembrane</keyword>
<feature type="transmembrane region" description="Helical" evidence="1">
    <location>
        <begin position="354"/>
        <end position="373"/>
    </location>
</feature>
<feature type="transmembrane region" description="Helical" evidence="1">
    <location>
        <begin position="177"/>
        <end position="199"/>
    </location>
</feature>
<feature type="transmembrane region" description="Helical" evidence="1">
    <location>
        <begin position="318"/>
        <end position="342"/>
    </location>
</feature>
<feature type="transmembrane region" description="Helical" evidence="1">
    <location>
        <begin position="385"/>
        <end position="403"/>
    </location>
</feature>